<dbReference type="Gene3D" id="3.60.21.10">
    <property type="match status" value="1"/>
</dbReference>
<dbReference type="Pfam" id="PF00149">
    <property type="entry name" value="Metallophos"/>
    <property type="match status" value="1"/>
</dbReference>
<feature type="compositionally biased region" description="Basic and acidic residues" evidence="5">
    <location>
        <begin position="514"/>
        <end position="528"/>
    </location>
</feature>
<evidence type="ECO:0000256" key="4">
    <source>
        <dbReference type="RuleBase" id="RU361203"/>
    </source>
</evidence>
<dbReference type="InterPro" id="IPR029052">
    <property type="entry name" value="Metallo-depent_PP-like"/>
</dbReference>
<dbReference type="InterPro" id="IPR039331">
    <property type="entry name" value="PAPs-like"/>
</dbReference>
<feature type="domain" description="Purple acid phosphatase C-terminal" evidence="8">
    <location>
        <begin position="412"/>
        <end position="469"/>
    </location>
</feature>
<organism evidence="9 10">
    <name type="scientific">Chrysophaeum taylorii</name>
    <dbReference type="NCBI Taxonomy" id="2483200"/>
    <lineage>
        <taxon>Eukaryota</taxon>
        <taxon>Sar</taxon>
        <taxon>Stramenopiles</taxon>
        <taxon>Ochrophyta</taxon>
        <taxon>Pelagophyceae</taxon>
        <taxon>Pelagomonadales</taxon>
        <taxon>Pelagomonadaceae</taxon>
        <taxon>Chrysophaeum</taxon>
    </lineage>
</organism>
<evidence type="ECO:0000259" key="8">
    <source>
        <dbReference type="Pfam" id="PF14008"/>
    </source>
</evidence>
<dbReference type="InterPro" id="IPR041792">
    <property type="entry name" value="MPP_PAP"/>
</dbReference>
<keyword evidence="6" id="KW-0812">Transmembrane</keyword>
<dbReference type="PANTHER" id="PTHR22953:SF153">
    <property type="entry name" value="PURPLE ACID PHOSPHATASE"/>
    <property type="match status" value="1"/>
</dbReference>
<evidence type="ECO:0000259" key="7">
    <source>
        <dbReference type="Pfam" id="PF00149"/>
    </source>
</evidence>
<dbReference type="SUPFAM" id="SSF49363">
    <property type="entry name" value="Purple acid phosphatase, N-terminal domain"/>
    <property type="match status" value="1"/>
</dbReference>
<evidence type="ECO:0000313" key="9">
    <source>
        <dbReference type="EMBL" id="KAJ8601257.1"/>
    </source>
</evidence>
<evidence type="ECO:0000256" key="3">
    <source>
        <dbReference type="ARBA" id="ARBA00023180"/>
    </source>
</evidence>
<name>A0AAD7XH49_9STRA</name>
<evidence type="ECO:0000256" key="2">
    <source>
        <dbReference type="ARBA" id="ARBA00022801"/>
    </source>
</evidence>
<comment type="caution">
    <text evidence="9">The sequence shown here is derived from an EMBL/GenBank/DDBJ whole genome shotgun (WGS) entry which is preliminary data.</text>
</comment>
<feature type="transmembrane region" description="Helical" evidence="6">
    <location>
        <begin position="549"/>
        <end position="571"/>
    </location>
</feature>
<feature type="domain" description="Calcineurin-like phosphoesterase" evidence="7">
    <location>
        <begin position="213"/>
        <end position="396"/>
    </location>
</feature>
<accession>A0AAD7XH49</accession>
<evidence type="ECO:0000256" key="5">
    <source>
        <dbReference type="SAM" id="MobiDB-lite"/>
    </source>
</evidence>
<keyword evidence="10" id="KW-1185">Reference proteome</keyword>
<dbReference type="InterPro" id="IPR008963">
    <property type="entry name" value="Purple_acid_Pase-like_N"/>
</dbReference>
<feature type="compositionally biased region" description="Basic residues" evidence="5">
    <location>
        <begin position="529"/>
        <end position="539"/>
    </location>
</feature>
<keyword evidence="3" id="KW-0325">Glycoprotein</keyword>
<keyword evidence="1" id="KW-0732">Signal</keyword>
<keyword evidence="6" id="KW-0472">Membrane</keyword>
<keyword evidence="6" id="KW-1133">Transmembrane helix</keyword>
<evidence type="ECO:0000256" key="6">
    <source>
        <dbReference type="SAM" id="Phobius"/>
    </source>
</evidence>
<proteinExistence type="inferred from homology"/>
<evidence type="ECO:0000256" key="1">
    <source>
        <dbReference type="ARBA" id="ARBA00022729"/>
    </source>
</evidence>
<protein>
    <recommendedName>
        <fullName evidence="4">Purple acid phosphatase</fullName>
        <ecNumber evidence="4">3.1.3.2</ecNumber>
    </recommendedName>
</protein>
<dbReference type="SUPFAM" id="SSF56300">
    <property type="entry name" value="Metallo-dependent phosphatases"/>
    <property type="match status" value="1"/>
</dbReference>
<dbReference type="EC" id="3.1.3.2" evidence="4"/>
<reference evidence="9" key="1">
    <citation type="submission" date="2023-01" db="EMBL/GenBank/DDBJ databases">
        <title>Metagenome sequencing of chrysophaentin producing Chrysophaeum taylorii.</title>
        <authorList>
            <person name="Davison J."/>
            <person name="Bewley C."/>
        </authorList>
    </citation>
    <scope>NUCLEOTIDE SEQUENCE</scope>
    <source>
        <strain evidence="9">NIES-1699</strain>
    </source>
</reference>
<sequence>MIKAVVSLAVVAAHTSEYVRPGASRVLQAREIHPSCGFTFTTYQNPGDDYFRGAACESQIHVSVASKSSAVVTYVSASPTTSSRVKFGTSRLERVARGVARSYASLMSVDSYLWAPKMGAPFATPEEVKDMANTTAWAAPGSSSRADPPVPPEGLAVYKNPGAIYSSPVIHTVVLEDLVPGVRYYYAVPSSVGAVRTFQFPKLGYPFVLGLTADVGQTAVSNRTLTALRAMEPDAVLLAGDLSYSDGWAFRWDTFGKLAEPLASSIPVLVTGGNHEIGSSENWLHFLERWPTPHVASYSTSPLYWSVDIGPVHVIALNSYDNYVRGGDRLQREWLVDDLDSIDRGATPWVVVMMHAPFYTSNYAHPGEAELMRQAYEPLLYAYGADLVLSGHVHAYERSTSGVYDAEVDKCGPTYLNIGDGGNRENTGAHWIHPQPAWSIFRESSFGFGRLELVDDRTAKFEWRRDACGSDDPGAYTFDPACVTPADDSGTHLAVDHIVLEKVSAEECRAARDAVRPNKDDAAAEEARQKRRARAERRRAKARRRDIHLSWLVIAALACFVLGCSIASVFARDRLLVKAALTGPTVTHDEVIQLTANTYTSALKLTALNDSAAPPAADPNRHPTNNNNNNNNV</sequence>
<gene>
    <name evidence="9" type="ORF">CTAYLR_003270</name>
</gene>
<comment type="similarity">
    <text evidence="4">Belongs to the metallophosphoesterase superfamily. Purple acid phosphatase family.</text>
</comment>
<dbReference type="GO" id="GO:0046872">
    <property type="term" value="F:metal ion binding"/>
    <property type="evidence" value="ECO:0007669"/>
    <property type="project" value="InterPro"/>
</dbReference>
<dbReference type="GO" id="GO:0003993">
    <property type="term" value="F:acid phosphatase activity"/>
    <property type="evidence" value="ECO:0007669"/>
    <property type="project" value="UniProtKB-EC"/>
</dbReference>
<dbReference type="CDD" id="cd00839">
    <property type="entry name" value="MPP_PAPs"/>
    <property type="match status" value="1"/>
</dbReference>
<keyword evidence="2 4" id="KW-0378">Hydrolase</keyword>
<evidence type="ECO:0000313" key="10">
    <source>
        <dbReference type="Proteomes" id="UP001230188"/>
    </source>
</evidence>
<dbReference type="Pfam" id="PF14008">
    <property type="entry name" value="Metallophos_C"/>
    <property type="match status" value="1"/>
</dbReference>
<dbReference type="AlphaFoldDB" id="A0AAD7XH49"/>
<dbReference type="InterPro" id="IPR025733">
    <property type="entry name" value="PAPs_C"/>
</dbReference>
<feature type="region of interest" description="Disordered" evidence="5">
    <location>
        <begin position="611"/>
        <end position="633"/>
    </location>
</feature>
<dbReference type="InterPro" id="IPR004843">
    <property type="entry name" value="Calcineurin-like_PHP"/>
</dbReference>
<comment type="catalytic activity">
    <reaction evidence="4">
        <text>a phosphate monoester + H2O = an alcohol + phosphate</text>
        <dbReference type="Rhea" id="RHEA:15017"/>
        <dbReference type="ChEBI" id="CHEBI:15377"/>
        <dbReference type="ChEBI" id="CHEBI:30879"/>
        <dbReference type="ChEBI" id="CHEBI:43474"/>
        <dbReference type="ChEBI" id="CHEBI:67140"/>
        <dbReference type="EC" id="3.1.3.2"/>
    </reaction>
</comment>
<dbReference type="Proteomes" id="UP001230188">
    <property type="component" value="Unassembled WGS sequence"/>
</dbReference>
<feature type="region of interest" description="Disordered" evidence="5">
    <location>
        <begin position="514"/>
        <end position="539"/>
    </location>
</feature>
<dbReference type="PANTHER" id="PTHR22953">
    <property type="entry name" value="ACID PHOSPHATASE RELATED"/>
    <property type="match status" value="1"/>
</dbReference>
<dbReference type="EMBL" id="JAQMWT010000443">
    <property type="protein sequence ID" value="KAJ8601257.1"/>
    <property type="molecule type" value="Genomic_DNA"/>
</dbReference>